<feature type="region of interest" description="Disordered" evidence="1">
    <location>
        <begin position="802"/>
        <end position="899"/>
    </location>
</feature>
<proteinExistence type="predicted"/>
<evidence type="ECO:0008006" key="5">
    <source>
        <dbReference type="Google" id="ProtNLM"/>
    </source>
</evidence>
<evidence type="ECO:0000256" key="1">
    <source>
        <dbReference type="SAM" id="MobiDB-lite"/>
    </source>
</evidence>
<keyword evidence="4" id="KW-1185">Reference proteome</keyword>
<name>A0ABT5V626_9ACTO</name>
<feature type="compositionally biased region" description="Pro residues" evidence="1">
    <location>
        <begin position="806"/>
        <end position="820"/>
    </location>
</feature>
<evidence type="ECO:0000313" key="3">
    <source>
        <dbReference type="EMBL" id="MDE1656378.1"/>
    </source>
</evidence>
<organism evidence="3 4">
    <name type="scientific">Actinotignum sanguinis</name>
    <dbReference type="NCBI Taxonomy" id="1445614"/>
    <lineage>
        <taxon>Bacteria</taxon>
        <taxon>Bacillati</taxon>
        <taxon>Actinomycetota</taxon>
        <taxon>Actinomycetes</taxon>
        <taxon>Actinomycetales</taxon>
        <taxon>Actinomycetaceae</taxon>
        <taxon>Actinotignum</taxon>
    </lineage>
</organism>
<feature type="compositionally biased region" description="Pro residues" evidence="1">
    <location>
        <begin position="844"/>
        <end position="854"/>
    </location>
</feature>
<feature type="transmembrane region" description="Helical" evidence="2">
    <location>
        <begin position="903"/>
        <end position="927"/>
    </location>
</feature>
<feature type="compositionally biased region" description="Low complexity" evidence="1">
    <location>
        <begin position="855"/>
        <end position="868"/>
    </location>
</feature>
<reference evidence="3 4" key="1">
    <citation type="submission" date="2023-02" db="EMBL/GenBank/DDBJ databases">
        <title>Defining the Infant Male Urobiome and Moving Towards Mechanisms in Urobiome Research.</title>
        <authorList>
            <person name="Reasoner S."/>
            <person name="Flores V."/>
            <person name="Van Horn G."/>
            <person name="Morales G."/>
            <person name="Peard L."/>
            <person name="Abelson B."/>
            <person name="Manuel C."/>
            <person name="Lee J."/>
            <person name="Baker B."/>
            <person name="Williams T."/>
            <person name="Schmitz J."/>
            <person name="Clayton D."/>
            <person name="Hadjifrangiskou M."/>
        </authorList>
    </citation>
    <scope>NUCLEOTIDE SEQUENCE [LARGE SCALE GENOMIC DNA]</scope>
    <source>
        <strain evidence="3 4">AS1053</strain>
    </source>
</reference>
<keyword evidence="2" id="KW-0812">Transmembrane</keyword>
<gene>
    <name evidence="3" type="ORF">PWJ81_04765</name>
</gene>
<accession>A0ABT5V626</accession>
<feature type="compositionally biased region" description="Low complexity" evidence="1">
    <location>
        <begin position="876"/>
        <end position="894"/>
    </location>
</feature>
<protein>
    <recommendedName>
        <fullName evidence="5">Gram-positive cocci surface proteins LPxTG domain-containing protein</fullName>
    </recommendedName>
</protein>
<keyword evidence="2" id="KW-1133">Transmembrane helix</keyword>
<evidence type="ECO:0000313" key="4">
    <source>
        <dbReference type="Proteomes" id="UP001219297"/>
    </source>
</evidence>
<sequence>MAAPSSAGELPAGFVPADAVADVTAVVVNAPSNECTGRTLRTAKPDDGKTYPSQDGYYTNSVTYCLDQSFVTGDNKISWDAGTKTLWFNNYVQDASNAYKRGVSVDTGGIASDIRVKFSGANVFTASEGGYTANALYFAGNQDGLYKYVLDFDGDASFDATNTINKYPVNVADSDPAAKWLKGGSIGLDSSGAPIEIVGQGKLTAVSKDITCDKCGSGDSNTAMSTAIRSTADLSIGGNVQVTARVTNETGLATGINAWKNLKIDGTQGATVTAEATTNTSTATAIMQAGGGDVDNTGDVLSITDAKVTAQATAQGKSSFGVYSRGNLSVAGKASLDVTSSSQSQGYGVYSEGQVKADGAATLTVAASSANVAGGVVGATGVTFASTGDSLIKMNGAKNAPAIFTAGQGTCRFLGTGEVTAQTIGGYGAYLTCPNTEFGERIGVTKPGTFALAEYAAGAYAVDENLDRNRVAGPTGTSPVSSSARTRFVVNHNGQRTGNWTIGRGYVAQIGTTAQTDSVTGQVTEPGSQHYPDGTVRQHIFTAPQARVGTSAQLSIPAGAESIPAGEESLQAGEESLQAGEKGIPFAWWTVSDLATPTEQLSAEALGQNAQTNPANSALSFAMPAEDLTLTPVYGKIVVPAAPVTAPQPCDGSGTVAPAKVTLPENAVGIIYGEPKITGTTATVTATAKPGYLIATPVSEPGSTPSYTVDKEHRMATWTLDLTSTACAATPLEKPAVTPIAPTLVPADSCGTPATVTIPESDVVEYTRAENNGTVTVTAQLKDPQRYALAAGATTEWTFDISARPCPVPEPPVNPEPGAPDTPGRPGEPNDPGTPGAPDAPEVPGTPEPQPGTPGTPTEPAGPGAPADPSNPDQRPAPQQPGTPATPEQKAPAVKVKRPAAKLAHTGTAVTTGIAGAAALILGGYVLRRKYRG</sequence>
<keyword evidence="2" id="KW-0472">Membrane</keyword>
<dbReference type="Proteomes" id="UP001219297">
    <property type="component" value="Unassembled WGS sequence"/>
</dbReference>
<evidence type="ECO:0000256" key="2">
    <source>
        <dbReference type="SAM" id="Phobius"/>
    </source>
</evidence>
<comment type="caution">
    <text evidence="3">The sequence shown here is derived from an EMBL/GenBank/DDBJ whole genome shotgun (WGS) entry which is preliminary data.</text>
</comment>
<dbReference type="RefSeq" id="WP_274778497.1">
    <property type="nucleotide sequence ID" value="NZ_JARBHI010000009.1"/>
</dbReference>
<dbReference type="EMBL" id="JARBHI010000009">
    <property type="protein sequence ID" value="MDE1656378.1"/>
    <property type="molecule type" value="Genomic_DNA"/>
</dbReference>